<reference evidence="1" key="2">
    <citation type="journal article" date="2015" name="Data Brief">
        <title>Shoot transcriptome of the giant reed, Arundo donax.</title>
        <authorList>
            <person name="Barrero R.A."/>
            <person name="Guerrero F.D."/>
            <person name="Moolhuijzen P."/>
            <person name="Goolsby J.A."/>
            <person name="Tidwell J."/>
            <person name="Bellgard S.E."/>
            <person name="Bellgard M.I."/>
        </authorList>
    </citation>
    <scope>NUCLEOTIDE SEQUENCE</scope>
    <source>
        <tissue evidence="1">Shoot tissue taken approximately 20 cm above the soil surface</tissue>
    </source>
</reference>
<dbReference type="EMBL" id="GBRH01173329">
    <property type="protein sequence ID" value="JAE24567.1"/>
    <property type="molecule type" value="Transcribed_RNA"/>
</dbReference>
<accession>A0A0A9GJB0</accession>
<evidence type="ECO:0000313" key="1">
    <source>
        <dbReference type="EMBL" id="JAE24567.1"/>
    </source>
</evidence>
<reference evidence="1" key="1">
    <citation type="submission" date="2014-09" db="EMBL/GenBank/DDBJ databases">
        <authorList>
            <person name="Magalhaes I.L.F."/>
            <person name="Oliveira U."/>
            <person name="Santos F.R."/>
            <person name="Vidigal T.H.D.A."/>
            <person name="Brescovit A.D."/>
            <person name="Santos A.J."/>
        </authorList>
    </citation>
    <scope>NUCLEOTIDE SEQUENCE</scope>
    <source>
        <tissue evidence="1">Shoot tissue taken approximately 20 cm above the soil surface</tissue>
    </source>
</reference>
<dbReference type="AlphaFoldDB" id="A0A0A9GJB0"/>
<organism evidence="1">
    <name type="scientific">Arundo donax</name>
    <name type="common">Giant reed</name>
    <name type="synonym">Donax arundinaceus</name>
    <dbReference type="NCBI Taxonomy" id="35708"/>
    <lineage>
        <taxon>Eukaryota</taxon>
        <taxon>Viridiplantae</taxon>
        <taxon>Streptophyta</taxon>
        <taxon>Embryophyta</taxon>
        <taxon>Tracheophyta</taxon>
        <taxon>Spermatophyta</taxon>
        <taxon>Magnoliopsida</taxon>
        <taxon>Liliopsida</taxon>
        <taxon>Poales</taxon>
        <taxon>Poaceae</taxon>
        <taxon>PACMAD clade</taxon>
        <taxon>Arundinoideae</taxon>
        <taxon>Arundineae</taxon>
        <taxon>Arundo</taxon>
    </lineage>
</organism>
<protein>
    <submittedName>
        <fullName evidence="1">Uncharacterized protein</fullName>
    </submittedName>
</protein>
<name>A0A0A9GJB0_ARUDO</name>
<sequence length="47" mass="5236">MPLINGMIQRPNLFFRTTKVGVVSGNISLTTPSFSSMDLYCKTENPE</sequence>
<proteinExistence type="predicted"/>